<evidence type="ECO:0000256" key="4">
    <source>
        <dbReference type="SAM" id="SignalP"/>
    </source>
</evidence>
<evidence type="ECO:0000256" key="3">
    <source>
        <dbReference type="ARBA" id="ARBA00022729"/>
    </source>
</evidence>
<reference evidence="5" key="1">
    <citation type="submission" date="2022-11" db="UniProtKB">
        <authorList>
            <consortium name="EnsemblMetazoa"/>
        </authorList>
    </citation>
    <scope>IDENTIFICATION</scope>
</reference>
<feature type="chain" id="PRO_5036977170" description="Platelet-derived growth factor (PDGF) family profile domain-containing protein" evidence="4">
    <location>
        <begin position="31"/>
        <end position="239"/>
    </location>
</feature>
<evidence type="ECO:0000313" key="6">
    <source>
        <dbReference type="Proteomes" id="UP000887567"/>
    </source>
</evidence>
<keyword evidence="2" id="KW-0964">Secreted</keyword>
<dbReference type="OrthoDB" id="8878063at2759"/>
<feature type="signal peptide" evidence="4">
    <location>
        <begin position="1"/>
        <end position="30"/>
    </location>
</feature>
<dbReference type="InterPro" id="IPR004153">
    <property type="entry name" value="CXCXC_repeat"/>
</dbReference>
<evidence type="ECO:0000313" key="5">
    <source>
        <dbReference type="EnsemblMetazoa" id="XP_020903701.1"/>
    </source>
</evidence>
<dbReference type="InterPro" id="IPR029034">
    <property type="entry name" value="Cystine-knot_cytokine"/>
</dbReference>
<accession>A0A913XFN8</accession>
<dbReference type="Pfam" id="PF03128">
    <property type="entry name" value="CXCXC"/>
    <property type="match status" value="1"/>
</dbReference>
<evidence type="ECO:0000256" key="2">
    <source>
        <dbReference type="ARBA" id="ARBA00022525"/>
    </source>
</evidence>
<name>A0A913XFN8_EXADI</name>
<keyword evidence="3 4" id="KW-0732">Signal</keyword>
<evidence type="ECO:0008006" key="7">
    <source>
        <dbReference type="Google" id="ProtNLM"/>
    </source>
</evidence>
<dbReference type="KEGG" id="epa:110242093"/>
<dbReference type="SUPFAM" id="SSF57501">
    <property type="entry name" value="Cystine-knot cytokines"/>
    <property type="match status" value="1"/>
</dbReference>
<protein>
    <recommendedName>
        <fullName evidence="7">Platelet-derived growth factor (PDGF) family profile domain-containing protein</fullName>
    </recommendedName>
</protein>
<comment type="subcellular location">
    <subcellularLocation>
        <location evidence="1">Secreted</location>
    </subcellularLocation>
</comment>
<dbReference type="Gene3D" id="2.10.90.10">
    <property type="entry name" value="Cystine-knot cytokines"/>
    <property type="match status" value="1"/>
</dbReference>
<dbReference type="EnsemblMetazoa" id="XM_021048042.2">
    <property type="protein sequence ID" value="XP_020903701.1"/>
    <property type="gene ID" value="LOC110242093"/>
</dbReference>
<dbReference type="OMA" id="HEWNENR"/>
<proteinExistence type="predicted"/>
<organism evidence="5 6">
    <name type="scientific">Exaiptasia diaphana</name>
    <name type="common">Tropical sea anemone</name>
    <name type="synonym">Aiptasia pulchella</name>
    <dbReference type="NCBI Taxonomy" id="2652724"/>
    <lineage>
        <taxon>Eukaryota</taxon>
        <taxon>Metazoa</taxon>
        <taxon>Cnidaria</taxon>
        <taxon>Anthozoa</taxon>
        <taxon>Hexacorallia</taxon>
        <taxon>Actiniaria</taxon>
        <taxon>Aiptasiidae</taxon>
        <taxon>Exaiptasia</taxon>
    </lineage>
</organism>
<dbReference type="RefSeq" id="XP_020903701.1">
    <property type="nucleotide sequence ID" value="XM_021048042.2"/>
</dbReference>
<dbReference type="GO" id="GO:0005576">
    <property type="term" value="C:extracellular region"/>
    <property type="evidence" value="ECO:0007669"/>
    <property type="project" value="UniProtKB-SubCell"/>
</dbReference>
<keyword evidence="6" id="KW-1185">Reference proteome</keyword>
<dbReference type="AlphaFoldDB" id="A0A913XFN8"/>
<dbReference type="Proteomes" id="UP000887567">
    <property type="component" value="Unplaced"/>
</dbReference>
<sequence length="239" mass="27028">MGFHSIKVLYITNMSLKMLLLMLLIQVVLCQCKFIDDLYTERRLDDILENPFYRFTRTKTMPMCDSIKTTSNFKALQNVDCRPFPTLVKVEPNSKQVDELISPSFVILHRCSGDCYIPNQGYGCTTIKSETVNVHIKIGSKLERNCIVPMSNHTLCRCNCKQNANNCNPVTHEWNENRCSCVCKSHLKTACELKGKSHKWNDNNCSCGCAMVMCHNDPFGRAPDPNNNCKCNPGVSASS</sequence>
<dbReference type="GeneID" id="110242093"/>
<evidence type="ECO:0000256" key="1">
    <source>
        <dbReference type="ARBA" id="ARBA00004613"/>
    </source>
</evidence>